<evidence type="ECO:0000313" key="4">
    <source>
        <dbReference type="Proteomes" id="UP001228636"/>
    </source>
</evidence>
<protein>
    <submittedName>
        <fullName evidence="3">Thioredoxin family protein</fullName>
    </submittedName>
</protein>
<dbReference type="InterPro" id="IPR013766">
    <property type="entry name" value="Thioredoxin_domain"/>
</dbReference>
<keyword evidence="1" id="KW-0732">Signal</keyword>
<feature type="domain" description="Thioredoxin" evidence="2">
    <location>
        <begin position="1"/>
        <end position="146"/>
    </location>
</feature>
<dbReference type="PROSITE" id="PS51352">
    <property type="entry name" value="THIOREDOXIN_2"/>
    <property type="match status" value="1"/>
</dbReference>
<dbReference type="Gene3D" id="3.40.30.10">
    <property type="entry name" value="Glutaredoxin"/>
    <property type="match status" value="1"/>
</dbReference>
<dbReference type="RefSeq" id="WP_261973408.1">
    <property type="nucleotide sequence ID" value="NZ_CP103460.1"/>
</dbReference>
<dbReference type="Proteomes" id="UP001228636">
    <property type="component" value="Unassembled WGS sequence"/>
</dbReference>
<dbReference type="InterPro" id="IPR036249">
    <property type="entry name" value="Thioredoxin-like_sf"/>
</dbReference>
<evidence type="ECO:0000313" key="3">
    <source>
        <dbReference type="EMBL" id="MDN3620350.1"/>
    </source>
</evidence>
<comment type="caution">
    <text evidence="3">The sequence shown here is derived from an EMBL/GenBank/DDBJ whole genome shotgun (WGS) entry which is preliminary data.</text>
</comment>
<feature type="chain" id="PRO_5042521028" evidence="1">
    <location>
        <begin position="21"/>
        <end position="146"/>
    </location>
</feature>
<evidence type="ECO:0000259" key="2">
    <source>
        <dbReference type="PROSITE" id="PS51352"/>
    </source>
</evidence>
<accession>A0AAJ1QYB0</accession>
<name>A0AAJ1QYB0_9FLAO</name>
<gene>
    <name evidence="3" type="ORF">QWY81_12865</name>
</gene>
<feature type="signal peptide" evidence="1">
    <location>
        <begin position="1"/>
        <end position="20"/>
    </location>
</feature>
<dbReference type="AlphaFoldDB" id="A0AAJ1QYB0"/>
<dbReference type="Pfam" id="PF13899">
    <property type="entry name" value="Thioredoxin_7"/>
    <property type="match status" value="1"/>
</dbReference>
<evidence type="ECO:0000256" key="1">
    <source>
        <dbReference type="SAM" id="SignalP"/>
    </source>
</evidence>
<dbReference type="EMBL" id="JAUFQH010000010">
    <property type="protein sequence ID" value="MDN3620350.1"/>
    <property type="molecule type" value="Genomic_DNA"/>
</dbReference>
<sequence>MKKHIALVAFFLISISTTIAQEWQTDLTVAKEIATKESKPIILVFQGSDWCAPCIKLDHQIWSTTAFKQYSKDNYVMLQADFPKRKKNALSDAQTAANAKLAETYNKNGIFPFVVVLNSKGKVLGETGYQKITPEDYIKELNSFTN</sequence>
<reference evidence="3 4" key="1">
    <citation type="journal article" date="2014" name="Int. J. Syst. Evol. Microbiol.">
        <title>Complete genome sequence of Corynebacterium casei LMG S-19264T (=DSM 44701T), isolated from a smear-ripened cheese.</title>
        <authorList>
            <consortium name="US DOE Joint Genome Institute (JGI-PGF)"/>
            <person name="Walter F."/>
            <person name="Albersmeier A."/>
            <person name="Kalinowski J."/>
            <person name="Ruckert C."/>
        </authorList>
    </citation>
    <scope>NUCLEOTIDE SEQUENCE [LARGE SCALE GENOMIC DNA]</scope>
    <source>
        <strain evidence="3 4">CECT 8670</strain>
    </source>
</reference>
<proteinExistence type="predicted"/>
<dbReference type="SUPFAM" id="SSF52833">
    <property type="entry name" value="Thioredoxin-like"/>
    <property type="match status" value="1"/>
</dbReference>
<organism evidence="3 4">
    <name type="scientific">Polaribacter sejongensis</name>
    <dbReference type="NCBI Taxonomy" id="985043"/>
    <lineage>
        <taxon>Bacteria</taxon>
        <taxon>Pseudomonadati</taxon>
        <taxon>Bacteroidota</taxon>
        <taxon>Flavobacteriia</taxon>
        <taxon>Flavobacteriales</taxon>
        <taxon>Flavobacteriaceae</taxon>
    </lineage>
</organism>